<gene>
    <name evidence="2" type="ORF">LTRI10_LOCUS13367</name>
</gene>
<evidence type="ECO:0000313" key="3">
    <source>
        <dbReference type="Proteomes" id="UP001497516"/>
    </source>
</evidence>
<dbReference type="AlphaFoldDB" id="A0AAV2DER8"/>
<accession>A0AAV2DER8</accession>
<feature type="compositionally biased region" description="Pro residues" evidence="1">
    <location>
        <begin position="119"/>
        <end position="136"/>
    </location>
</feature>
<evidence type="ECO:0000256" key="1">
    <source>
        <dbReference type="SAM" id="MobiDB-lite"/>
    </source>
</evidence>
<evidence type="ECO:0000313" key="2">
    <source>
        <dbReference type="EMBL" id="CAL1371292.1"/>
    </source>
</evidence>
<keyword evidence="3" id="KW-1185">Reference proteome</keyword>
<organism evidence="2 3">
    <name type="scientific">Linum trigynum</name>
    <dbReference type="NCBI Taxonomy" id="586398"/>
    <lineage>
        <taxon>Eukaryota</taxon>
        <taxon>Viridiplantae</taxon>
        <taxon>Streptophyta</taxon>
        <taxon>Embryophyta</taxon>
        <taxon>Tracheophyta</taxon>
        <taxon>Spermatophyta</taxon>
        <taxon>Magnoliopsida</taxon>
        <taxon>eudicotyledons</taxon>
        <taxon>Gunneridae</taxon>
        <taxon>Pentapetalae</taxon>
        <taxon>rosids</taxon>
        <taxon>fabids</taxon>
        <taxon>Malpighiales</taxon>
        <taxon>Linaceae</taxon>
        <taxon>Linum</taxon>
    </lineage>
</organism>
<reference evidence="2 3" key="1">
    <citation type="submission" date="2024-04" db="EMBL/GenBank/DDBJ databases">
        <authorList>
            <person name="Fracassetti M."/>
        </authorList>
    </citation>
    <scope>NUCLEOTIDE SEQUENCE [LARGE SCALE GENOMIC DNA]</scope>
</reference>
<proteinExistence type="predicted"/>
<dbReference type="Proteomes" id="UP001497516">
    <property type="component" value="Chromosome 2"/>
</dbReference>
<feature type="region of interest" description="Disordered" evidence="1">
    <location>
        <begin position="84"/>
        <end position="137"/>
    </location>
</feature>
<sequence length="217" mass="23368">MHAMGRSEDTIQLGSVLARTFTKPAISTSRALVCGPVITALARNYGVDYTGMTLVRGPSPLSEANLRHQHLIAHHGSVRRIEGLPQPPIAAEGDQAESSAAGGRRVPRRVPRRAQAPTSPSPAPRSPSAGPPPPVVVPISDQLAAISQQNDRILAGQERIHARLDRERDRGRRLMSGQHYIMSYLGLDPNAVHYPFVQSPGFEDEYPPPTGDGGDAF</sequence>
<name>A0AAV2DER8_9ROSI</name>
<protein>
    <submittedName>
        <fullName evidence="2">Uncharacterized protein</fullName>
    </submittedName>
</protein>
<dbReference type="EMBL" id="OZ034815">
    <property type="protein sequence ID" value="CAL1371292.1"/>
    <property type="molecule type" value="Genomic_DNA"/>
</dbReference>